<protein>
    <submittedName>
        <fullName evidence="3">Autotransporter outer membrane beta-barrel domain-containing protein</fullName>
    </submittedName>
</protein>
<feature type="domain" description="Autotransporter" evidence="2">
    <location>
        <begin position="796"/>
        <end position="1073"/>
    </location>
</feature>
<accession>A0A9D1VCA2</accession>
<gene>
    <name evidence="3" type="ORF">H9862_07360</name>
</gene>
<dbReference type="SMART" id="SM00869">
    <property type="entry name" value="Autotransporter"/>
    <property type="match status" value="1"/>
</dbReference>
<organism evidence="3 4">
    <name type="scientific">Candidatus Akkermansia intestinigallinarum</name>
    <dbReference type="NCBI Taxonomy" id="2838431"/>
    <lineage>
        <taxon>Bacteria</taxon>
        <taxon>Pseudomonadati</taxon>
        <taxon>Verrucomicrobiota</taxon>
        <taxon>Verrucomicrobiia</taxon>
        <taxon>Verrucomicrobiales</taxon>
        <taxon>Akkermansiaceae</taxon>
        <taxon>Akkermansia</taxon>
    </lineage>
</organism>
<dbReference type="Pfam" id="PF03797">
    <property type="entry name" value="Autotransporter"/>
    <property type="match status" value="1"/>
</dbReference>
<evidence type="ECO:0000259" key="2">
    <source>
        <dbReference type="PROSITE" id="PS51208"/>
    </source>
</evidence>
<keyword evidence="1" id="KW-0732">Signal</keyword>
<feature type="signal peptide" evidence="1">
    <location>
        <begin position="1"/>
        <end position="22"/>
    </location>
</feature>
<comment type="caution">
    <text evidence="3">The sequence shown here is derived from an EMBL/GenBank/DDBJ whole genome shotgun (WGS) entry which is preliminary data.</text>
</comment>
<dbReference type="EMBL" id="DXFQ01000137">
    <property type="protein sequence ID" value="HIX20400.1"/>
    <property type="molecule type" value="Genomic_DNA"/>
</dbReference>
<proteinExistence type="predicted"/>
<dbReference type="Gene3D" id="2.40.128.130">
    <property type="entry name" value="Autotransporter beta-domain"/>
    <property type="match status" value="1"/>
</dbReference>
<feature type="chain" id="PRO_5038756487" evidence="1">
    <location>
        <begin position="23"/>
        <end position="1073"/>
    </location>
</feature>
<sequence>MRPSITALTILSLIAFSPSGYAQQPGSQENPLSGTQTDRIVAPDSTDIYVSGDVIFADMTSSDSVGGAAIGVGTANKNTDPIVVRILGATEGKQDNLSFINNAIVNKWNLGGAVGSKEMTYPITIAFENLNQLIFDNNRIEGGLYNQPCGGGSVGAQTIVFKDINTVSISGIYDGESKTGTSFKTEEINATYGGALRGYTLIVDNVDSFSVCNTLTYGNSSGNGAISIGKTSQAESVISNCGLIDISNNALIYDGIFSDYTRGSAIEIGRNNLSIYGNDFIRINDNYGSMRATVFVYEDNNGYRGRFDCYLNKGFEFSGNTAGEHMAGIELFMVGYEFRDDAGAIVQDRSSNGRIMLSADYGDMVFRNNIGCLENLPFNFATSVIFTGNLGIDHTTAGDFRAMEGQYIHFYDPVRVWTTPASNGQVVRIDLNKVPDAADPRNTEVIANYEKYMGEVPEFKGTIRFSGEYYRGANSPYLTQADGESSDDFALRLLYSRWSDVVADTYLWDGELLIENGAVYGNGDDTINCQFVYKNGDLTLSEEAPNTTWEFHEDTSLMVQKGALTLRSDGMAIAKNIVFSGHDAVLRSDDTGRVIADRVDMSRGLSVDFNHALQYGVRSVQTTAGLPSQLISAPLTITANFVDMGSGFVLGVPDHMTETPGAFYSDDAWKSDMSFAVMDVSKVIDKTGLTTDISIVSVASLTTLPETGEVSASNVVEYEGGNSGEWSIRWGDSDDEDDRYVLYADWKSTGSADDGPAEVDPARVGFIAENSLWSTHRNTRLLAESALSQVTAFRFEDHRATRFWASGLGEFESVRSKGGVDGYDYSGAGYALGADRVWRGRYLAGIGFGQMYGTNTSRSYPDEVEQVSNMVTLYAAATQKLSDRVDVTYSGSATYGWTDNDLSSWQRAGYCAHGHWNSDALLLKVNAQWNRRLNERAMLGVALGLEYGYAGREAFSESGAEGRHFDDSSLAMLSMPVRASWSYEADGGNTPWLHALSISYIPDLYREDPRSTARDATGWWEVRGASPGRHAFKFSYDTQWFATDSCMLYAGYSFELRDSANYHHVHAGVSVAF</sequence>
<dbReference type="InterPro" id="IPR036709">
    <property type="entry name" value="Autotransporte_beta_dom_sf"/>
</dbReference>
<reference evidence="3" key="2">
    <citation type="submission" date="2021-04" db="EMBL/GenBank/DDBJ databases">
        <authorList>
            <person name="Gilroy R."/>
        </authorList>
    </citation>
    <scope>NUCLEOTIDE SEQUENCE</scope>
    <source>
        <strain evidence="3">14975</strain>
    </source>
</reference>
<dbReference type="AlphaFoldDB" id="A0A9D1VCA2"/>
<dbReference type="SUPFAM" id="SSF103515">
    <property type="entry name" value="Autotransporter"/>
    <property type="match status" value="1"/>
</dbReference>
<dbReference type="InterPro" id="IPR005546">
    <property type="entry name" value="Autotransporte_beta"/>
</dbReference>
<evidence type="ECO:0000256" key="1">
    <source>
        <dbReference type="SAM" id="SignalP"/>
    </source>
</evidence>
<evidence type="ECO:0000313" key="4">
    <source>
        <dbReference type="Proteomes" id="UP000823964"/>
    </source>
</evidence>
<reference evidence="3" key="1">
    <citation type="journal article" date="2021" name="PeerJ">
        <title>Extensive microbial diversity within the chicken gut microbiome revealed by metagenomics and culture.</title>
        <authorList>
            <person name="Gilroy R."/>
            <person name="Ravi A."/>
            <person name="Getino M."/>
            <person name="Pursley I."/>
            <person name="Horton D.L."/>
            <person name="Alikhan N.F."/>
            <person name="Baker D."/>
            <person name="Gharbi K."/>
            <person name="Hall N."/>
            <person name="Watson M."/>
            <person name="Adriaenssens E.M."/>
            <person name="Foster-Nyarko E."/>
            <person name="Jarju S."/>
            <person name="Secka A."/>
            <person name="Antonio M."/>
            <person name="Oren A."/>
            <person name="Chaudhuri R.R."/>
            <person name="La Ragione R."/>
            <person name="Hildebrand F."/>
            <person name="Pallen M.J."/>
        </authorList>
    </citation>
    <scope>NUCLEOTIDE SEQUENCE</scope>
    <source>
        <strain evidence="3">14975</strain>
    </source>
</reference>
<dbReference type="PROSITE" id="PS51208">
    <property type="entry name" value="AUTOTRANSPORTER"/>
    <property type="match status" value="1"/>
</dbReference>
<name>A0A9D1VCA2_9BACT</name>
<evidence type="ECO:0000313" key="3">
    <source>
        <dbReference type="EMBL" id="HIX20400.1"/>
    </source>
</evidence>
<dbReference type="Proteomes" id="UP000823964">
    <property type="component" value="Unassembled WGS sequence"/>
</dbReference>